<dbReference type="InParanoid" id="A0A419PQB2"/>
<feature type="region of interest" description="Disordered" evidence="11">
    <location>
        <begin position="832"/>
        <end position="856"/>
    </location>
</feature>
<dbReference type="GO" id="GO:0006357">
    <property type="term" value="P:regulation of transcription by RNA polymerase II"/>
    <property type="evidence" value="ECO:0007669"/>
    <property type="project" value="TreeGrafter"/>
</dbReference>
<dbReference type="FunFam" id="3.30.160.60:FF:001175">
    <property type="entry name" value="Zinc finger, C2H2 type"/>
    <property type="match status" value="1"/>
</dbReference>
<feature type="compositionally biased region" description="Polar residues" evidence="11">
    <location>
        <begin position="669"/>
        <end position="686"/>
    </location>
</feature>
<evidence type="ECO:0000256" key="7">
    <source>
        <dbReference type="ARBA" id="ARBA00022843"/>
    </source>
</evidence>
<feature type="domain" description="C2H2-type" evidence="12">
    <location>
        <begin position="561"/>
        <end position="588"/>
    </location>
</feature>
<feature type="region of interest" description="Disordered" evidence="11">
    <location>
        <begin position="137"/>
        <end position="158"/>
    </location>
</feature>
<keyword evidence="10" id="KW-0539">Nucleus</keyword>
<dbReference type="InterPro" id="IPR013087">
    <property type="entry name" value="Znf_C2H2_type"/>
</dbReference>
<proteinExistence type="predicted"/>
<dbReference type="AlphaFoldDB" id="A0A419PQB2"/>
<organism evidence="13 14">
    <name type="scientific">Clonorchis sinensis</name>
    <name type="common">Chinese liver fluke</name>
    <dbReference type="NCBI Taxonomy" id="79923"/>
    <lineage>
        <taxon>Eukaryota</taxon>
        <taxon>Metazoa</taxon>
        <taxon>Spiralia</taxon>
        <taxon>Lophotrochozoa</taxon>
        <taxon>Platyhelminthes</taxon>
        <taxon>Trematoda</taxon>
        <taxon>Digenea</taxon>
        <taxon>Opisthorchiida</taxon>
        <taxon>Opisthorchiata</taxon>
        <taxon>Opisthorchiidae</taxon>
        <taxon>Clonorchis</taxon>
    </lineage>
</organism>
<dbReference type="PANTHER" id="PTHR45993:SF6">
    <property type="entry name" value="C2H2-TYPE DOMAIN-CONTAINING PROTEIN"/>
    <property type="match status" value="1"/>
</dbReference>
<feature type="domain" description="C2H2-type" evidence="12">
    <location>
        <begin position="533"/>
        <end position="560"/>
    </location>
</feature>
<comment type="subcellular location">
    <subcellularLocation>
        <location evidence="1">Nucleus</location>
    </subcellularLocation>
</comment>
<keyword evidence="7" id="KW-0832">Ubl conjugation</keyword>
<dbReference type="GO" id="GO:0008270">
    <property type="term" value="F:zinc ion binding"/>
    <property type="evidence" value="ECO:0007669"/>
    <property type="project" value="UniProtKB-KW"/>
</dbReference>
<evidence type="ECO:0000256" key="9">
    <source>
        <dbReference type="ARBA" id="ARBA00023163"/>
    </source>
</evidence>
<evidence type="ECO:0000256" key="5">
    <source>
        <dbReference type="ARBA" id="ARBA00022771"/>
    </source>
</evidence>
<dbReference type="Pfam" id="PF00096">
    <property type="entry name" value="zf-C2H2"/>
    <property type="match status" value="2"/>
</dbReference>
<sequence length="856" mass="96912">MDIASSSLAILNNKQLLPSAQNICKRENSFLVESIKRQESLRDSQHVCCSSLDLSRASPQHYPEVNQSRNSSSSTRNPRTTQVNKQAFDFQSFETILPRGSGEKGFEPVDWNILQGKCVMDSKATRQDIPNVVDLGRTDRRFSDNNGAMEQGSEVRNDTHTHSLAHLRRKIHFVGNEVVQMKRTQGTTLKTNVKTRHDQVPQYNIGRRKLRRSCSYPPCNKASEKTWRRGKSLDPELIQQELFIGRYVESKVECNKPSAAVLPDGEYVRSYSQLTQSRPLFHLDKNSPFSAETDQTPIVENKSFLMGHDKQTLNPQVYGAFLRYYWNYYYEEILRCIEYMTPPSAPVTQNSIKDQSCLPETSHSRAAVPFSPKNPNQSKTHPHQAFVRCTTSSPNRNPQASFAALNGTYIQSSRMETFKPTSEELLLNPSASVTHTPMHGPKNLCRVGTFQPRAYLPVTQSTRGRDGRGIVSLDESSASELTYVKNFLTDKTNISMPDCLRSPVSTVNLLPLDTGSTHVNPCSGFPRRDKRNDTCEFCGKVFKNCSNLTVHRRSHTGEKPYRCKMCSYACAQSSKLTRHMKTHGKDGKPRHLCKYCHTPFIVPSTLEKHMRKCVHSRYITGSQISSRQKQTMCQQNKACSVTDVTQKTSSCTTRNWTGRRYKSPHLRNFLSSNQTTRSEYSKSSPRLTEKLPGNSYYMKSKKSRTPKEDWPQTSHDKAMVADLKAVAHRASDSSVFQLDTWRREYPYRYPGTSQNRSNRNADISTMSPLCTQQPITNFDDPFLLSVPAMGTTGVNLNDPAKYFSFLLLKMSEFARTHLQNGGLNTSMPVASSSVRNTYTPDRSTPPDYGCTASRPL</sequence>
<dbReference type="SUPFAM" id="SSF57667">
    <property type="entry name" value="beta-beta-alpha zinc fingers"/>
    <property type="match status" value="1"/>
</dbReference>
<keyword evidence="5" id="KW-0863">Zinc-finger</keyword>
<gene>
    <name evidence="13" type="ORF">CSKR_111929</name>
</gene>
<keyword evidence="9" id="KW-0804">Transcription</keyword>
<feature type="region of interest" description="Disordered" evidence="11">
    <location>
        <begin position="669"/>
        <end position="714"/>
    </location>
</feature>
<evidence type="ECO:0000256" key="10">
    <source>
        <dbReference type="ARBA" id="ARBA00023242"/>
    </source>
</evidence>
<dbReference type="Proteomes" id="UP000286415">
    <property type="component" value="Unassembled WGS sequence"/>
</dbReference>
<dbReference type="GO" id="GO:0005634">
    <property type="term" value="C:nucleus"/>
    <property type="evidence" value="ECO:0007669"/>
    <property type="project" value="UniProtKB-SubCell"/>
</dbReference>
<dbReference type="STRING" id="79923.A0A419PQB2"/>
<keyword evidence="6" id="KW-0862">Zinc</keyword>
<feature type="region of interest" description="Disordered" evidence="11">
    <location>
        <begin position="59"/>
        <end position="85"/>
    </location>
</feature>
<dbReference type="InterPro" id="IPR036236">
    <property type="entry name" value="Znf_C2H2_sf"/>
</dbReference>
<protein>
    <recommendedName>
        <fullName evidence="12">C2H2-type domain-containing protein</fullName>
    </recommendedName>
</protein>
<reference evidence="13 14" key="1">
    <citation type="journal article" date="2018" name="Biotechnol. Adv.">
        <title>Improved genomic resources and new bioinformatic workflow for the carcinogenic parasite Clonorchis sinensis: Biotechnological implications.</title>
        <authorList>
            <person name="Wang D."/>
            <person name="Korhonen P.K."/>
            <person name="Gasser R.B."/>
            <person name="Young N.D."/>
        </authorList>
    </citation>
    <scope>NUCLEOTIDE SEQUENCE [LARGE SCALE GENOMIC DNA]</scope>
    <source>
        <strain evidence="13">Cs-k2</strain>
    </source>
</reference>
<evidence type="ECO:0000256" key="8">
    <source>
        <dbReference type="ARBA" id="ARBA00023015"/>
    </source>
</evidence>
<evidence type="ECO:0000256" key="3">
    <source>
        <dbReference type="ARBA" id="ARBA00022723"/>
    </source>
</evidence>
<evidence type="ECO:0000313" key="14">
    <source>
        <dbReference type="Proteomes" id="UP000286415"/>
    </source>
</evidence>
<comment type="caution">
    <text evidence="13">The sequence shown here is derived from an EMBL/GenBank/DDBJ whole genome shotgun (WGS) entry which is preliminary data.</text>
</comment>
<feature type="compositionally biased region" description="Polar residues" evidence="11">
    <location>
        <begin position="832"/>
        <end position="842"/>
    </location>
</feature>
<evidence type="ECO:0000256" key="6">
    <source>
        <dbReference type="ARBA" id="ARBA00022833"/>
    </source>
</evidence>
<dbReference type="EMBL" id="NIRI02000076">
    <property type="protein sequence ID" value="KAG5442091.1"/>
    <property type="molecule type" value="Genomic_DNA"/>
</dbReference>
<dbReference type="SMART" id="SM00355">
    <property type="entry name" value="ZnF_C2H2"/>
    <property type="match status" value="3"/>
</dbReference>
<evidence type="ECO:0000256" key="4">
    <source>
        <dbReference type="ARBA" id="ARBA00022737"/>
    </source>
</evidence>
<evidence type="ECO:0000256" key="2">
    <source>
        <dbReference type="ARBA" id="ARBA00022499"/>
    </source>
</evidence>
<dbReference type="GO" id="GO:0003700">
    <property type="term" value="F:DNA-binding transcription factor activity"/>
    <property type="evidence" value="ECO:0007669"/>
    <property type="project" value="TreeGrafter"/>
</dbReference>
<dbReference type="PANTHER" id="PTHR45993">
    <property type="entry name" value="B-CELL LYMPHOMA/LEUKEMIA 11"/>
    <property type="match status" value="1"/>
</dbReference>
<feature type="domain" description="C2H2-type" evidence="12">
    <location>
        <begin position="591"/>
        <end position="616"/>
    </location>
</feature>
<reference evidence="13 14" key="2">
    <citation type="journal article" date="2021" name="Genomics">
        <title>High-quality reference genome for Clonorchis sinensis.</title>
        <authorList>
            <person name="Young N.D."/>
            <person name="Stroehlein A.J."/>
            <person name="Kinkar L."/>
            <person name="Wang T."/>
            <person name="Sohn W.M."/>
            <person name="Chang B.C.H."/>
            <person name="Kaur P."/>
            <person name="Weisz D."/>
            <person name="Dudchenko O."/>
            <person name="Aiden E.L."/>
            <person name="Korhonen P.K."/>
            <person name="Gasser R.B."/>
        </authorList>
    </citation>
    <scope>NUCLEOTIDE SEQUENCE [LARGE SCALE GENOMIC DNA]</scope>
    <source>
        <strain evidence="13">Cs-k2</strain>
    </source>
</reference>
<keyword evidence="2" id="KW-1017">Isopeptide bond</keyword>
<feature type="compositionally biased region" description="Low complexity" evidence="11">
    <location>
        <begin position="66"/>
        <end position="82"/>
    </location>
</feature>
<feature type="region of interest" description="Disordered" evidence="11">
    <location>
        <begin position="363"/>
        <end position="383"/>
    </location>
</feature>
<keyword evidence="4" id="KW-0677">Repeat</keyword>
<keyword evidence="14" id="KW-1185">Reference proteome</keyword>
<name>A0A419PQB2_CLOSI</name>
<dbReference type="PROSITE" id="PS00028">
    <property type="entry name" value="ZINC_FINGER_C2H2_1"/>
    <property type="match status" value="3"/>
</dbReference>
<dbReference type="GO" id="GO:0000978">
    <property type="term" value="F:RNA polymerase II cis-regulatory region sequence-specific DNA binding"/>
    <property type="evidence" value="ECO:0007669"/>
    <property type="project" value="TreeGrafter"/>
</dbReference>
<evidence type="ECO:0000313" key="13">
    <source>
        <dbReference type="EMBL" id="KAG5442091.1"/>
    </source>
</evidence>
<dbReference type="InterPro" id="IPR051497">
    <property type="entry name" value="Dev/Hematopoietic_TF"/>
</dbReference>
<feature type="compositionally biased region" description="Basic and acidic residues" evidence="11">
    <location>
        <begin position="705"/>
        <end position="714"/>
    </location>
</feature>
<dbReference type="Gene3D" id="3.30.160.60">
    <property type="entry name" value="Classic Zinc Finger"/>
    <property type="match status" value="2"/>
</dbReference>
<evidence type="ECO:0000259" key="12">
    <source>
        <dbReference type="PROSITE" id="PS50157"/>
    </source>
</evidence>
<accession>A0A419PQB2</accession>
<keyword evidence="3" id="KW-0479">Metal-binding</keyword>
<evidence type="ECO:0000256" key="1">
    <source>
        <dbReference type="ARBA" id="ARBA00004123"/>
    </source>
</evidence>
<keyword evidence="8" id="KW-0805">Transcription regulation</keyword>
<dbReference type="OrthoDB" id="10046198at2759"/>
<dbReference type="PROSITE" id="PS50157">
    <property type="entry name" value="ZINC_FINGER_C2H2_2"/>
    <property type="match status" value="3"/>
</dbReference>
<dbReference type="FunFam" id="3.30.160.60:FF:000046">
    <property type="entry name" value="Putative B-cell lymphoma/leukemia 11A"/>
    <property type="match status" value="1"/>
</dbReference>
<evidence type="ECO:0000256" key="11">
    <source>
        <dbReference type="SAM" id="MobiDB-lite"/>
    </source>
</evidence>